<evidence type="ECO:0000313" key="1">
    <source>
        <dbReference type="RefSeq" id="XP_042609858.1"/>
    </source>
</evidence>
<protein>
    <submittedName>
        <fullName evidence="1">G2/M phase-specific E3 ubiquitin-protein ligase-like</fullName>
    </submittedName>
</protein>
<dbReference type="AlphaFoldDB" id="A0A9Q9XXK8"/>
<name>A0A9Q9XXK8_CYPCA</name>
<dbReference type="Proteomes" id="UP001155660">
    <property type="component" value="Unplaced"/>
</dbReference>
<sequence>MFVMAGRMVGHSFVHGGPFLSGLSPAVVHVLFGGSPETPTVTPEDCPDLDIHETIRLLEGESELSDKDKTSVQELAYAWDLPGLTGNNRRWLFEKMLIHAVIGRVTRQIKQFRRGLKETPMWTLLTKRPDTVAQLFPQERAVDCNPAMQHITWPHEDDDDEDDDYSLDTICRISGYLSHFIENDMCTELEILPMCY</sequence>
<dbReference type="GeneID" id="122142984"/>
<reference evidence="1" key="1">
    <citation type="submission" date="2025-08" db="UniProtKB">
        <authorList>
            <consortium name="RefSeq"/>
        </authorList>
    </citation>
    <scope>IDENTIFICATION</scope>
    <source>
        <tissue evidence="1">Muscle</tissue>
    </source>
</reference>
<accession>A0A9Q9XXK8</accession>
<dbReference type="RefSeq" id="XP_042609858.1">
    <property type="nucleotide sequence ID" value="XM_042753924.1"/>
</dbReference>
<gene>
    <name evidence="1" type="primary">LOC122142984</name>
</gene>
<dbReference type="KEGG" id="ccar:122142984"/>
<proteinExistence type="predicted"/>
<organism evidence="1">
    <name type="scientific">Cyprinus carpio</name>
    <name type="common">Common carp</name>
    <dbReference type="NCBI Taxonomy" id="7962"/>
    <lineage>
        <taxon>Eukaryota</taxon>
        <taxon>Metazoa</taxon>
        <taxon>Chordata</taxon>
        <taxon>Craniata</taxon>
        <taxon>Vertebrata</taxon>
        <taxon>Euteleostomi</taxon>
        <taxon>Actinopterygii</taxon>
        <taxon>Neopterygii</taxon>
        <taxon>Teleostei</taxon>
        <taxon>Ostariophysi</taxon>
        <taxon>Cypriniformes</taxon>
        <taxon>Cyprinidae</taxon>
        <taxon>Cyprininae</taxon>
        <taxon>Cyprinus</taxon>
    </lineage>
</organism>
<dbReference type="OrthoDB" id="8940977at2759"/>